<comment type="caution">
    <text evidence="1">The sequence shown here is derived from an EMBL/GenBank/DDBJ whole genome shotgun (WGS) entry which is preliminary data.</text>
</comment>
<name>A0ACB9Z8T5_9PEZI</name>
<organism evidence="1 2">
    <name type="scientific">Hypoxylon rubiginosum</name>
    <dbReference type="NCBI Taxonomy" id="110542"/>
    <lineage>
        <taxon>Eukaryota</taxon>
        <taxon>Fungi</taxon>
        <taxon>Dikarya</taxon>
        <taxon>Ascomycota</taxon>
        <taxon>Pezizomycotina</taxon>
        <taxon>Sordariomycetes</taxon>
        <taxon>Xylariomycetidae</taxon>
        <taxon>Xylariales</taxon>
        <taxon>Hypoxylaceae</taxon>
        <taxon>Hypoxylon</taxon>
    </lineage>
</organism>
<accession>A0ACB9Z8T5</accession>
<gene>
    <name evidence="1" type="ORF">F4820DRAFT_466613</name>
</gene>
<proteinExistence type="predicted"/>
<evidence type="ECO:0000313" key="2">
    <source>
        <dbReference type="Proteomes" id="UP001497700"/>
    </source>
</evidence>
<keyword evidence="2" id="KW-1185">Reference proteome</keyword>
<dbReference type="EMBL" id="MU393440">
    <property type="protein sequence ID" value="KAI4868179.1"/>
    <property type="molecule type" value="Genomic_DNA"/>
</dbReference>
<protein>
    <submittedName>
        <fullName evidence="1">Beta-ketoacyl synthase domain-containing protein</fullName>
    </submittedName>
</protein>
<dbReference type="Proteomes" id="UP001497700">
    <property type="component" value="Unassembled WGS sequence"/>
</dbReference>
<evidence type="ECO:0000313" key="1">
    <source>
        <dbReference type="EMBL" id="KAI4868179.1"/>
    </source>
</evidence>
<reference evidence="1 2" key="1">
    <citation type="journal article" date="2022" name="New Phytol.">
        <title>Ecological generalism drives hyperdiversity of secondary metabolite gene clusters in xylarialean endophytes.</title>
        <authorList>
            <person name="Franco M.E.E."/>
            <person name="Wisecaver J.H."/>
            <person name="Arnold A.E."/>
            <person name="Ju Y.M."/>
            <person name="Slot J.C."/>
            <person name="Ahrendt S."/>
            <person name="Moore L.P."/>
            <person name="Eastman K.E."/>
            <person name="Scott K."/>
            <person name="Konkel Z."/>
            <person name="Mondo S.J."/>
            <person name="Kuo A."/>
            <person name="Hayes R.D."/>
            <person name="Haridas S."/>
            <person name="Andreopoulos B."/>
            <person name="Riley R."/>
            <person name="LaButti K."/>
            <person name="Pangilinan J."/>
            <person name="Lipzen A."/>
            <person name="Amirebrahimi M."/>
            <person name="Yan J."/>
            <person name="Adam C."/>
            <person name="Keymanesh K."/>
            <person name="Ng V."/>
            <person name="Louie K."/>
            <person name="Northen T."/>
            <person name="Drula E."/>
            <person name="Henrissat B."/>
            <person name="Hsieh H.M."/>
            <person name="Youens-Clark K."/>
            <person name="Lutzoni F."/>
            <person name="Miadlikowska J."/>
            <person name="Eastwood D.C."/>
            <person name="Hamelin R.C."/>
            <person name="Grigoriev I.V."/>
            <person name="U'Ren J.M."/>
        </authorList>
    </citation>
    <scope>NUCLEOTIDE SEQUENCE [LARGE SCALE GENOMIC DNA]</scope>
    <source>
        <strain evidence="1 2">CBS 119005</strain>
    </source>
</reference>
<sequence>MAYKPPPGDPIAVVGSSCRFAGGATSTAKLWDVLCKAPDLSQEVPPGRFNAKAFYHPDGEYHGTTNSIKGYWLEQDHRVFDATMFNMNPVEVEATDPQQRLLLEVVYEAMESAGYTLSTYSGKKVAVFAGVMTADYDTLSQRDDLSTSQYYATGNARSIISNRISYCFNFQGPSMTIDTACSSSLVALHQAVLSLRSNESVMACVTGVNLMITPEQFIAESSLHMLSPSGKSRMWDASADGYARGEGVAALLLKPLSRALADGDQIAAIIRETGTNSDGRTPGITLPNPQAQATLVRDTYSRSGLDASVLEDQCQYFEAHGTGTPAGDPREAEAIFEAFFGNTTNTTSMTDVTDTDNSDPNHLLVGSIKTVLGHTEGAAGLAGLLKVIEAMKHGSVPPNLHLNSVNPKVKPFCKRLQIPTSLVPWPTPPSGQPKRASVNSFGFGGANAHVIVEAYDPRIHDKIYQQRTIDQTPKGFSRTEATEDSPLSLPLLLSAASQKSLRAVVASYKDYLLEHPDVCHDQLSLALFSRRSALPYRLAVSVASRAQALENFNQILSKSSPPGDLGVRSKSTTGKPKILGVFTGQGAQWATMSKSLFHTNEIYRDTVRRLDDVLKSCPEPPQWTLEEQIMAESNTSLVNVAAVSQPLCTAIQVGLVDLLRSLGIGFHTVVGHSSGEIAAAYAAGKISAKDAILISYYRGSLAHLAGGSEGQKGGMLAVGISEEEAREFCSQPTFSCKIHVAASNAPSSVTLSGDLNVIEMAHGEFTASKKFSRVLRVDSAYHSPHMSKPAIAYVKALQNSGIKSDAQGNGTLWVSSVHGRSMSGDEDLDSTYWKDNMVNMVRFHDAVMNALSEYGPFDYAVEVGPHAALKGPFTQTAKSLEFDIPYSSALDRSKDDNLAFSDLIGSLWSHFGLQGTNLRTYVEQSPSSDVLATNLTTLPPYPWDHSQIHYRESRISRNYHMKSEAPHELLGSRTRDDNDHELRWRNILRPAKLSWVEHHSFQGQALLPASAYCVMAFDAAYSLVSGISASLIELQDLQIMSGINVEGEFTGVEVLFTLAVQKKTETIIEAGITLASCPADGTTTMRLNMTGTIKIHLDEPALDALPPRSPSESECLDTTPESFYHMMEQIGLTYTGPFRALASAKRRYNYCSGTLKRWHPEDTTALRISPATLDSCFQSAFLTYSSPGDNALWYGFLPVRIDRISFNLATYDRLSAANKNDILTVDAQMADIQPATSDSKATFIVDMGIFNEAGDMEIQVEGLTVSAIAHTQAKDDYELYLSTVMDVDPSHEIVQGDFDPFNPMDESLLIESFVRVAAFFVRNNLDATEQPPDLSSYYKKLSEEFSSILGAPADDYWTSDTREDVDKLIEGSDYYNQLSLIPTLGNFQPDFVFDVLNTMIRETHHMSYFKGHVGRVAKQIVHRYPQMNILGLAGFEAEFLTDVLAAIGSSFRSFTIGSGEVRNLEKHVNMLESTSKKIVSSPLDLEGDIEAQLGTEISYDLVLLSAAQLERNIVNVLKGIRDIMVPGGFLVLVQRTTSSMKDRLLRTKSQDDVTETPTPPEWPDYLNAYGFIQVANNCNQSYYLGATIMVWQLKTPELELIKYPSQRTDAIANHLLIIGGAKHDEFVHSLEERLSPLCGQISLRTGFDNTDSQVIASCDTAIVLVDLDEPVMSNMTQRRLDQLRELLRPNMKVLWLTCDAICGNPESAATFGFTRTVSAEVPQLVLQMLDLEVIQGWGGFVADTFIRLMVTNTGHRDFLWTDEREIYIRDGKRLVPRVLPLKESNDRVNSMRRVISDPTDTLRESIEVFPRRISDGSVRYDTILSQYTVTGTDNSLAHFRADFSSVEAIRLGSQIPVYVCLGHDLSTDEPAIALSQSNASYLLVPQTLLGFQCTITDFGLPLTFLVTRYLVANTIALQAGDRRVVLINSDPELARCVAECVNGRVTCYSTTASAGTSQGDAYTPKFLHPKASSQKIRAIFPRSGGFIVDLQPEAHKSLSENIVNLLPAKCEYCPRTSLFGANYEADASVQLDTAANEITWKEAIARALERISSGITSLNGRRDTTISVPALKSRTGAADTSPFQMVDWRAERAVKRIAQPLAAKQYFREDRTYVMVGLTKDFGQSLCYLLVKYGARNIILASRNPNMEPNWITELGREYDAKIEMRKCDVTDLESVKALKDDLRVSMPPVGGVINGAMVLDDRVFAQMDIDTWNRCLRPKTVGSSNLDTVFGGDDLEFFIMTSSFAAIGGHPGQSNYAAANMYMNGLAANRRRRGLPASVLNIGVIYGLGLLQREKGQLYAGLEREGYPPISERDIHHMFLEAVIAGPTGRWHGSDSTIDFTTGLSRFDPADPNPLHWHQDPRFGHYNRPDSFEDGAATAGARQSLIDSIAELPDKGAIADAIMDALAVRLTTLLQLPEGAVNPAQSMSELGVDSLAAVEARSWIFKSVGKDISVIKLLGSISLQKLCGELAEQIIADRDNSNSGVTK</sequence>